<evidence type="ECO:0000256" key="7">
    <source>
        <dbReference type="ARBA" id="ARBA00022692"/>
    </source>
</evidence>
<name>A0A9D1G580_9FIRM</name>
<evidence type="ECO:0000256" key="5">
    <source>
        <dbReference type="ARBA" id="ARBA00022553"/>
    </source>
</evidence>
<gene>
    <name evidence="17" type="ORF">IAD42_05195</name>
</gene>
<keyword evidence="10" id="KW-0067">ATP-binding</keyword>
<keyword evidence="7 14" id="KW-0812">Transmembrane</keyword>
<evidence type="ECO:0000256" key="1">
    <source>
        <dbReference type="ARBA" id="ARBA00000085"/>
    </source>
</evidence>
<protein>
    <recommendedName>
        <fullName evidence="3">histidine kinase</fullName>
        <ecNumber evidence="3">2.7.13.3</ecNumber>
    </recommendedName>
</protein>
<dbReference type="Pfam" id="PF00512">
    <property type="entry name" value="HisKA"/>
    <property type="match status" value="1"/>
</dbReference>
<comment type="subcellular location">
    <subcellularLocation>
        <location evidence="2">Cell membrane</location>
        <topology evidence="2">Multi-pass membrane protein</topology>
    </subcellularLocation>
</comment>
<dbReference type="CDD" id="cd06225">
    <property type="entry name" value="HAMP"/>
    <property type="match status" value="1"/>
</dbReference>
<feature type="domain" description="Histidine kinase" evidence="15">
    <location>
        <begin position="240"/>
        <end position="439"/>
    </location>
</feature>
<evidence type="ECO:0000256" key="6">
    <source>
        <dbReference type="ARBA" id="ARBA00022679"/>
    </source>
</evidence>
<evidence type="ECO:0000256" key="9">
    <source>
        <dbReference type="ARBA" id="ARBA00022777"/>
    </source>
</evidence>
<dbReference type="EMBL" id="DVJS01000128">
    <property type="protein sequence ID" value="HIS97351.1"/>
    <property type="molecule type" value="Genomic_DNA"/>
</dbReference>
<dbReference type="AlphaFoldDB" id="A0A9D1G580"/>
<keyword evidence="5" id="KW-0597">Phosphoprotein</keyword>
<sequence>MNKLRIKHGVSAQLMGAVLISLLAGAALFFVLLLLGTVLLDKTVYSRPFVESMSDRQFILLEAYVEDEEVTRDYLRPLDIWCSRGEKVYLSIYVDDTILYESLLTSKVRPDISNYDPSLEDPEREYELTLSDGTVTRTFLYYYTGDVYYYWVVVTASLAAFALFSLLFITLVHRKLRYIKQLKAELDILAGGDLGYEVTVRGSDELSELAHGIDEMRRSILAHQKAEDEMRAANSELVTAMSHDLRTPLTSLLAYLELIDRGKYADEAQLKHFISRSLDNTLRIKSMADKLFEYFLVYSSEWEHETMEVLEAADLIQQLCGEYAFSLESSGFTVRCDIGPVSGRLYADAALLRRVFDNLYSNLVKYADPAKEIALDCRRQGGSLRLTMHNSVSPSGERGESTNIGLKTCSKIVRRHNGSFNVSCDGNSFEVEILLPLSDG</sequence>
<dbReference type="InterPro" id="IPR036097">
    <property type="entry name" value="HisK_dim/P_sf"/>
</dbReference>
<dbReference type="SUPFAM" id="SSF55874">
    <property type="entry name" value="ATPase domain of HSP90 chaperone/DNA topoisomerase II/histidine kinase"/>
    <property type="match status" value="1"/>
</dbReference>
<dbReference type="PANTHER" id="PTHR45528:SF1">
    <property type="entry name" value="SENSOR HISTIDINE KINASE CPXA"/>
    <property type="match status" value="1"/>
</dbReference>
<dbReference type="SMART" id="SM00387">
    <property type="entry name" value="HATPase_c"/>
    <property type="match status" value="1"/>
</dbReference>
<feature type="domain" description="HAMP" evidence="16">
    <location>
        <begin position="173"/>
        <end position="225"/>
    </location>
</feature>
<dbReference type="EC" id="2.7.13.3" evidence="3"/>
<proteinExistence type="predicted"/>
<dbReference type="InterPro" id="IPR003660">
    <property type="entry name" value="HAMP_dom"/>
</dbReference>
<dbReference type="Gene3D" id="6.10.340.10">
    <property type="match status" value="1"/>
</dbReference>
<dbReference type="InterPro" id="IPR003661">
    <property type="entry name" value="HisK_dim/P_dom"/>
</dbReference>
<evidence type="ECO:0000256" key="4">
    <source>
        <dbReference type="ARBA" id="ARBA00022475"/>
    </source>
</evidence>
<evidence type="ECO:0000256" key="3">
    <source>
        <dbReference type="ARBA" id="ARBA00012438"/>
    </source>
</evidence>
<reference evidence="17" key="1">
    <citation type="submission" date="2020-10" db="EMBL/GenBank/DDBJ databases">
        <authorList>
            <person name="Gilroy R."/>
        </authorList>
    </citation>
    <scope>NUCLEOTIDE SEQUENCE</scope>
    <source>
        <strain evidence="17">ChiHecec3B27-6122</strain>
    </source>
</reference>
<evidence type="ECO:0000256" key="2">
    <source>
        <dbReference type="ARBA" id="ARBA00004651"/>
    </source>
</evidence>
<evidence type="ECO:0000256" key="10">
    <source>
        <dbReference type="ARBA" id="ARBA00022840"/>
    </source>
</evidence>
<comment type="caution">
    <text evidence="17">The sequence shown here is derived from an EMBL/GenBank/DDBJ whole genome shotgun (WGS) entry which is preliminary data.</text>
</comment>
<keyword evidence="9 17" id="KW-0418">Kinase</keyword>
<dbReference type="SMART" id="SM00304">
    <property type="entry name" value="HAMP"/>
    <property type="match status" value="1"/>
</dbReference>
<evidence type="ECO:0000256" key="11">
    <source>
        <dbReference type="ARBA" id="ARBA00022989"/>
    </source>
</evidence>
<dbReference type="Pfam" id="PF00672">
    <property type="entry name" value="HAMP"/>
    <property type="match status" value="1"/>
</dbReference>
<dbReference type="PROSITE" id="PS50885">
    <property type="entry name" value="HAMP"/>
    <property type="match status" value="1"/>
</dbReference>
<dbReference type="Proteomes" id="UP000886876">
    <property type="component" value="Unassembled WGS sequence"/>
</dbReference>
<dbReference type="InterPro" id="IPR003594">
    <property type="entry name" value="HATPase_dom"/>
</dbReference>
<dbReference type="Gene3D" id="3.30.565.10">
    <property type="entry name" value="Histidine kinase-like ATPase, C-terminal domain"/>
    <property type="match status" value="1"/>
</dbReference>
<keyword evidence="8" id="KW-0547">Nucleotide-binding</keyword>
<comment type="catalytic activity">
    <reaction evidence="1">
        <text>ATP + protein L-histidine = ADP + protein N-phospho-L-histidine.</text>
        <dbReference type="EC" id="2.7.13.3"/>
    </reaction>
</comment>
<evidence type="ECO:0000259" key="15">
    <source>
        <dbReference type="PROSITE" id="PS50109"/>
    </source>
</evidence>
<dbReference type="GO" id="GO:0005886">
    <property type="term" value="C:plasma membrane"/>
    <property type="evidence" value="ECO:0007669"/>
    <property type="project" value="UniProtKB-SubCell"/>
</dbReference>
<keyword evidence="6" id="KW-0808">Transferase</keyword>
<dbReference type="SMART" id="SM00388">
    <property type="entry name" value="HisKA"/>
    <property type="match status" value="1"/>
</dbReference>
<dbReference type="SUPFAM" id="SSF47384">
    <property type="entry name" value="Homodimeric domain of signal transducing histidine kinase"/>
    <property type="match status" value="1"/>
</dbReference>
<feature type="transmembrane region" description="Helical" evidence="14">
    <location>
        <begin position="148"/>
        <end position="172"/>
    </location>
</feature>
<dbReference type="InterPro" id="IPR005467">
    <property type="entry name" value="His_kinase_dom"/>
</dbReference>
<evidence type="ECO:0000313" key="18">
    <source>
        <dbReference type="Proteomes" id="UP000886876"/>
    </source>
</evidence>
<evidence type="ECO:0000256" key="13">
    <source>
        <dbReference type="ARBA" id="ARBA00023136"/>
    </source>
</evidence>
<dbReference type="InterPro" id="IPR050398">
    <property type="entry name" value="HssS/ArlS-like"/>
</dbReference>
<keyword evidence="11 14" id="KW-1133">Transmembrane helix</keyword>
<reference evidence="17" key="2">
    <citation type="journal article" date="2021" name="PeerJ">
        <title>Extensive microbial diversity within the chicken gut microbiome revealed by metagenomics and culture.</title>
        <authorList>
            <person name="Gilroy R."/>
            <person name="Ravi A."/>
            <person name="Getino M."/>
            <person name="Pursley I."/>
            <person name="Horton D.L."/>
            <person name="Alikhan N.F."/>
            <person name="Baker D."/>
            <person name="Gharbi K."/>
            <person name="Hall N."/>
            <person name="Watson M."/>
            <person name="Adriaenssens E.M."/>
            <person name="Foster-Nyarko E."/>
            <person name="Jarju S."/>
            <person name="Secka A."/>
            <person name="Antonio M."/>
            <person name="Oren A."/>
            <person name="Chaudhuri R.R."/>
            <person name="La Ragione R."/>
            <person name="Hildebrand F."/>
            <person name="Pallen M.J."/>
        </authorList>
    </citation>
    <scope>NUCLEOTIDE SEQUENCE</scope>
    <source>
        <strain evidence="17">ChiHecec3B27-6122</strain>
    </source>
</reference>
<organism evidence="17 18">
    <name type="scientific">Candidatus Scatomorpha pullistercoris</name>
    <dbReference type="NCBI Taxonomy" id="2840929"/>
    <lineage>
        <taxon>Bacteria</taxon>
        <taxon>Bacillati</taxon>
        <taxon>Bacillota</taxon>
        <taxon>Clostridia</taxon>
        <taxon>Eubacteriales</taxon>
        <taxon>Candidatus Scatomorpha</taxon>
    </lineage>
</organism>
<evidence type="ECO:0000259" key="16">
    <source>
        <dbReference type="PROSITE" id="PS50885"/>
    </source>
</evidence>
<dbReference type="PROSITE" id="PS50109">
    <property type="entry name" value="HIS_KIN"/>
    <property type="match status" value="1"/>
</dbReference>
<dbReference type="Gene3D" id="1.10.287.130">
    <property type="match status" value="1"/>
</dbReference>
<dbReference type="InterPro" id="IPR036890">
    <property type="entry name" value="HATPase_C_sf"/>
</dbReference>
<dbReference type="GO" id="GO:0000155">
    <property type="term" value="F:phosphorelay sensor kinase activity"/>
    <property type="evidence" value="ECO:0007669"/>
    <property type="project" value="InterPro"/>
</dbReference>
<dbReference type="CDD" id="cd00082">
    <property type="entry name" value="HisKA"/>
    <property type="match status" value="1"/>
</dbReference>
<keyword evidence="12" id="KW-0902">Two-component regulatory system</keyword>
<keyword evidence="13 14" id="KW-0472">Membrane</keyword>
<evidence type="ECO:0000256" key="8">
    <source>
        <dbReference type="ARBA" id="ARBA00022741"/>
    </source>
</evidence>
<evidence type="ECO:0000256" key="14">
    <source>
        <dbReference type="SAM" id="Phobius"/>
    </source>
</evidence>
<accession>A0A9D1G580</accession>
<evidence type="ECO:0000313" key="17">
    <source>
        <dbReference type="EMBL" id="HIS97351.1"/>
    </source>
</evidence>
<dbReference type="Pfam" id="PF02518">
    <property type="entry name" value="HATPase_c"/>
    <property type="match status" value="1"/>
</dbReference>
<dbReference type="PANTHER" id="PTHR45528">
    <property type="entry name" value="SENSOR HISTIDINE KINASE CPXA"/>
    <property type="match status" value="1"/>
</dbReference>
<dbReference type="GO" id="GO:0005524">
    <property type="term" value="F:ATP binding"/>
    <property type="evidence" value="ECO:0007669"/>
    <property type="project" value="UniProtKB-KW"/>
</dbReference>
<keyword evidence="4" id="KW-1003">Cell membrane</keyword>
<dbReference type="SUPFAM" id="SSF158472">
    <property type="entry name" value="HAMP domain-like"/>
    <property type="match status" value="1"/>
</dbReference>
<evidence type="ECO:0000256" key="12">
    <source>
        <dbReference type="ARBA" id="ARBA00023012"/>
    </source>
</evidence>